<dbReference type="RefSeq" id="WP_252853546.1">
    <property type="nucleotide sequence ID" value="NZ_JAMXLR010000055.1"/>
</dbReference>
<gene>
    <name evidence="3" type="ORF">NG895_16105</name>
</gene>
<dbReference type="InterPro" id="IPR011047">
    <property type="entry name" value="Quinoprotein_ADH-like_sf"/>
</dbReference>
<evidence type="ECO:0000256" key="1">
    <source>
        <dbReference type="SAM" id="Phobius"/>
    </source>
</evidence>
<keyword evidence="1" id="KW-0812">Transmembrane</keyword>
<dbReference type="Proteomes" id="UP001155241">
    <property type="component" value="Unassembled WGS sequence"/>
</dbReference>
<keyword evidence="4" id="KW-1185">Reference proteome</keyword>
<evidence type="ECO:0000313" key="4">
    <source>
        <dbReference type="Proteomes" id="UP001155241"/>
    </source>
</evidence>
<evidence type="ECO:0000259" key="2">
    <source>
        <dbReference type="Pfam" id="PF13360"/>
    </source>
</evidence>
<dbReference type="PANTHER" id="PTHR34512">
    <property type="entry name" value="CELL SURFACE PROTEIN"/>
    <property type="match status" value="1"/>
</dbReference>
<feature type="domain" description="Pyrrolo-quinoline quinone repeat" evidence="2">
    <location>
        <begin position="201"/>
        <end position="465"/>
    </location>
</feature>
<feature type="transmembrane region" description="Helical" evidence="1">
    <location>
        <begin position="22"/>
        <end position="43"/>
    </location>
</feature>
<accession>A0A9X2JJV2</accession>
<organism evidence="3 4">
    <name type="scientific">Aeoliella straminimaris</name>
    <dbReference type="NCBI Taxonomy" id="2954799"/>
    <lineage>
        <taxon>Bacteria</taxon>
        <taxon>Pseudomonadati</taxon>
        <taxon>Planctomycetota</taxon>
        <taxon>Planctomycetia</taxon>
        <taxon>Pirellulales</taxon>
        <taxon>Lacipirellulaceae</taxon>
        <taxon>Aeoliella</taxon>
    </lineage>
</organism>
<keyword evidence="1" id="KW-1133">Transmembrane helix</keyword>
<protein>
    <submittedName>
        <fullName evidence="3">PQQ-like beta-propeller repeat protein</fullName>
    </submittedName>
</protein>
<dbReference type="InterPro" id="IPR002372">
    <property type="entry name" value="PQQ_rpt_dom"/>
</dbReference>
<keyword evidence="1" id="KW-0472">Membrane</keyword>
<dbReference type="PANTHER" id="PTHR34512:SF30">
    <property type="entry name" value="OUTER MEMBRANE PROTEIN ASSEMBLY FACTOR BAMB"/>
    <property type="match status" value="1"/>
</dbReference>
<dbReference type="Gene3D" id="2.130.10.10">
    <property type="entry name" value="YVTN repeat-like/Quinoprotein amine dehydrogenase"/>
    <property type="match status" value="1"/>
</dbReference>
<dbReference type="InterPro" id="IPR015943">
    <property type="entry name" value="WD40/YVTN_repeat-like_dom_sf"/>
</dbReference>
<name>A0A9X2JJV2_9BACT</name>
<reference evidence="3" key="1">
    <citation type="submission" date="2022-06" db="EMBL/GenBank/DDBJ databases">
        <title>Aeoliella straminimaris, a novel planctomycete from sediments.</title>
        <authorList>
            <person name="Vitorino I.R."/>
            <person name="Lage O.M."/>
        </authorList>
    </citation>
    <scope>NUCLEOTIDE SEQUENCE</scope>
    <source>
        <strain evidence="3">ICT_H6.2</strain>
    </source>
</reference>
<feature type="transmembrane region" description="Helical" evidence="1">
    <location>
        <begin position="83"/>
        <end position="100"/>
    </location>
</feature>
<proteinExistence type="predicted"/>
<dbReference type="SUPFAM" id="SSF50998">
    <property type="entry name" value="Quinoprotein alcohol dehydrogenase-like"/>
    <property type="match status" value="1"/>
</dbReference>
<dbReference type="AlphaFoldDB" id="A0A9X2JJV2"/>
<sequence length="558" mass="61141">MSSDPEATRAAWATWPVRWFPVLWWCFLLVLAALIWIPGVLHLESDVQTVASVVLANLAWLVPLGWLLLCWPPIKRMSLTKKWLLRASVVAVVVAGFSSLDVDYDGDGRWKAVRFAWSTDPDEQLDSLDFSEVADDWQETPNDYPRFLGTGYWAEVPDVQLASDWKASPPELLWKKPIGAGWSSFAIVGDYAVTQEQRGADELVVCYRLSTGDVVWTHTDNARHDPGDMQGGLGGIGPRATPTIHQQRVYTMGATGVVNCLDARTGEALWSHDLAEFGLKPLLWANSGSPLVVPDSNLVVIAGGVAEATEGDKSTSLLAFDRESGDLVWRSGKPVTSYASPVYAVIAGEPQIIQVEESTVGGYRVSDGKPLWEFEQQGSSSGAASCSQPIPLPGDRLLVSKGYSVGSRLVQITRDGDKWQAEILWEKPVLKTKLSNLLIRDGYAYGLDHTLMSCVDIESGKVQWKKRRRHGLGHGQNLLVGDKIFVLSETGEGVLVECNPEKYVELGSLEMLAEDGVTWNNPAMSGPLLLVRNNLEAACYRLPTVEAPAEQESEDDGP</sequence>
<dbReference type="EMBL" id="JAMXLR010000055">
    <property type="protein sequence ID" value="MCO6045434.1"/>
    <property type="molecule type" value="Genomic_DNA"/>
</dbReference>
<feature type="transmembrane region" description="Helical" evidence="1">
    <location>
        <begin position="49"/>
        <end position="71"/>
    </location>
</feature>
<comment type="caution">
    <text evidence="3">The sequence shown here is derived from an EMBL/GenBank/DDBJ whole genome shotgun (WGS) entry which is preliminary data.</text>
</comment>
<dbReference type="Pfam" id="PF13360">
    <property type="entry name" value="PQQ_2"/>
    <property type="match status" value="1"/>
</dbReference>
<evidence type="ECO:0000313" key="3">
    <source>
        <dbReference type="EMBL" id="MCO6045434.1"/>
    </source>
</evidence>